<reference evidence="1 2" key="1">
    <citation type="submission" date="2013-02" db="EMBL/GenBank/DDBJ databases">
        <title>The Genome Sequence of Plasmodium inui San Antonio 1.</title>
        <authorList>
            <consortium name="The Broad Institute Genome Sequencing Platform"/>
            <consortium name="The Broad Institute Genome Sequencing Center for Infectious Disease"/>
            <person name="Neafsey D."/>
            <person name="Cheeseman I."/>
            <person name="Volkman S."/>
            <person name="Adams J."/>
            <person name="Walker B."/>
            <person name="Young S.K."/>
            <person name="Zeng Q."/>
            <person name="Gargeya S."/>
            <person name="Fitzgerald M."/>
            <person name="Haas B."/>
            <person name="Abouelleil A."/>
            <person name="Alvarado L."/>
            <person name="Arachchi H.M."/>
            <person name="Berlin A.M."/>
            <person name="Chapman S.B."/>
            <person name="Dewar J."/>
            <person name="Goldberg J."/>
            <person name="Griggs A."/>
            <person name="Gujja S."/>
            <person name="Hansen M."/>
            <person name="Howarth C."/>
            <person name="Imamovic A."/>
            <person name="Larimer J."/>
            <person name="McCowan C."/>
            <person name="Murphy C."/>
            <person name="Neiman D."/>
            <person name="Pearson M."/>
            <person name="Priest M."/>
            <person name="Roberts A."/>
            <person name="Saif S."/>
            <person name="Shea T."/>
            <person name="Sisk P."/>
            <person name="Sykes S."/>
            <person name="Wortman J."/>
            <person name="Nusbaum C."/>
            <person name="Birren B."/>
        </authorList>
    </citation>
    <scope>NUCLEOTIDE SEQUENCE [LARGE SCALE GENOMIC DNA]</scope>
    <source>
        <strain evidence="1 2">San Antonio 1</strain>
    </source>
</reference>
<sequence>MNTPSAKILFKWKHYPHDRGVNATILLLHQYSPKKSYSKGYVTHEGRKLHTSWFRQYRSTPDDPYSLTTNTFIEQYYGDFRTLHH</sequence>
<proteinExistence type="predicted"/>
<organism evidence="1 2">
    <name type="scientific">Plasmodium inui San Antonio 1</name>
    <dbReference type="NCBI Taxonomy" id="1237626"/>
    <lineage>
        <taxon>Eukaryota</taxon>
        <taxon>Sar</taxon>
        <taxon>Alveolata</taxon>
        <taxon>Apicomplexa</taxon>
        <taxon>Aconoidasida</taxon>
        <taxon>Haemosporida</taxon>
        <taxon>Plasmodiidae</taxon>
        <taxon>Plasmodium</taxon>
        <taxon>Plasmodium (Plasmodium)</taxon>
    </lineage>
</organism>
<protein>
    <submittedName>
        <fullName evidence="1">Uncharacterized protein</fullName>
    </submittedName>
</protein>
<dbReference type="VEuPathDB" id="PlasmoDB:C922_05405"/>
<name>W6ZY49_9APIC</name>
<dbReference type="AlphaFoldDB" id="W6ZY49"/>
<accession>W6ZY49</accession>
<gene>
    <name evidence="1" type="ORF">C922_05405</name>
</gene>
<evidence type="ECO:0000313" key="2">
    <source>
        <dbReference type="Proteomes" id="UP000030640"/>
    </source>
</evidence>
<keyword evidence="2" id="KW-1185">Reference proteome</keyword>
<dbReference type="GeneID" id="20040679"/>
<dbReference type="EMBL" id="KI965526">
    <property type="protein sequence ID" value="EUD64215.1"/>
    <property type="molecule type" value="Genomic_DNA"/>
</dbReference>
<dbReference type="RefSeq" id="XP_008819198.1">
    <property type="nucleotide sequence ID" value="XM_008820976.1"/>
</dbReference>
<evidence type="ECO:0000313" key="1">
    <source>
        <dbReference type="EMBL" id="EUD64215.1"/>
    </source>
</evidence>
<dbReference type="Proteomes" id="UP000030640">
    <property type="component" value="Unassembled WGS sequence"/>
</dbReference>